<dbReference type="InterPro" id="IPR002656">
    <property type="entry name" value="Acyl_transf_3_dom"/>
</dbReference>
<evidence type="ECO:0000256" key="1">
    <source>
        <dbReference type="SAM" id="Phobius"/>
    </source>
</evidence>
<dbReference type="eggNOG" id="COG1835">
    <property type="taxonomic scope" value="Bacteria"/>
</dbReference>
<dbReference type="EMBL" id="CP001087">
    <property type="protein sequence ID" value="ACN15088.1"/>
    <property type="molecule type" value="Genomic_DNA"/>
</dbReference>
<feature type="transmembrane region" description="Helical" evidence="1">
    <location>
        <begin position="108"/>
        <end position="132"/>
    </location>
</feature>
<accession>C0QCL1</accession>
<feature type="transmembrane region" description="Helical" evidence="1">
    <location>
        <begin position="68"/>
        <end position="88"/>
    </location>
</feature>
<feature type="transmembrane region" description="Helical" evidence="1">
    <location>
        <begin position="309"/>
        <end position="326"/>
    </location>
</feature>
<dbReference type="HOGENOM" id="CLU_069577_0_0_7"/>
<dbReference type="GO" id="GO:0016747">
    <property type="term" value="F:acyltransferase activity, transferring groups other than amino-acyl groups"/>
    <property type="evidence" value="ECO:0007669"/>
    <property type="project" value="InterPro"/>
</dbReference>
<feature type="transmembrane region" description="Helical" evidence="1">
    <location>
        <begin position="208"/>
        <end position="227"/>
    </location>
</feature>
<dbReference type="Proteomes" id="UP000000442">
    <property type="component" value="Chromosome"/>
</dbReference>
<organism evidence="3 4">
    <name type="scientific">Desulforapulum autotrophicum (strain ATCC 43914 / DSM 3382 / VKM B-1955 / HRM2)</name>
    <name type="common">Desulfobacterium autotrophicum</name>
    <dbReference type="NCBI Taxonomy" id="177437"/>
    <lineage>
        <taxon>Bacteria</taxon>
        <taxon>Pseudomonadati</taxon>
        <taxon>Thermodesulfobacteriota</taxon>
        <taxon>Desulfobacteria</taxon>
        <taxon>Desulfobacterales</taxon>
        <taxon>Desulfobacteraceae</taxon>
        <taxon>Desulforapulum</taxon>
    </lineage>
</organism>
<dbReference type="STRING" id="177437.HRM2_19870"/>
<feature type="transmembrane region" description="Helical" evidence="1">
    <location>
        <begin position="272"/>
        <end position="289"/>
    </location>
</feature>
<feature type="transmembrane region" description="Helical" evidence="1">
    <location>
        <begin position="242"/>
        <end position="260"/>
    </location>
</feature>
<feature type="transmembrane region" description="Helical" evidence="1">
    <location>
        <begin position="183"/>
        <end position="201"/>
    </location>
</feature>
<name>C0QCL1_DESAH</name>
<feature type="domain" description="Acyltransferase 3" evidence="2">
    <location>
        <begin position="7"/>
        <end position="324"/>
    </location>
</feature>
<keyword evidence="4" id="KW-1185">Reference proteome</keyword>
<keyword evidence="1" id="KW-0472">Membrane</keyword>
<keyword evidence="3" id="KW-0808">Transferase</keyword>
<evidence type="ECO:0000313" key="3">
    <source>
        <dbReference type="EMBL" id="ACN15088.1"/>
    </source>
</evidence>
<reference evidence="3 4" key="1">
    <citation type="journal article" date="2009" name="Environ. Microbiol.">
        <title>Genome sequence of Desulfobacterium autotrophicum HRM2, a marine sulfate reducer oxidizing organic carbon completely to carbon dioxide.</title>
        <authorList>
            <person name="Strittmatter A.W."/>
            <person name="Liesegang H."/>
            <person name="Rabus R."/>
            <person name="Decker I."/>
            <person name="Amann J."/>
            <person name="Andres S."/>
            <person name="Henne A."/>
            <person name="Fricke W.F."/>
            <person name="Martinez-Arias R."/>
            <person name="Bartels D."/>
            <person name="Goesmann A."/>
            <person name="Krause L."/>
            <person name="Puehler A."/>
            <person name="Klenk H.P."/>
            <person name="Richter M."/>
            <person name="Schuler M."/>
            <person name="Gloeckner F.O."/>
            <person name="Meyerdierks A."/>
            <person name="Gottschalk G."/>
            <person name="Amann R."/>
        </authorList>
    </citation>
    <scope>NUCLEOTIDE SEQUENCE [LARGE SCALE GENOMIC DNA]</scope>
    <source>
        <strain evidence="4">ATCC 43914 / DSM 3382 / HRM2</strain>
    </source>
</reference>
<keyword evidence="1" id="KW-1133">Transmembrane helix</keyword>
<evidence type="ECO:0000259" key="2">
    <source>
        <dbReference type="Pfam" id="PF01757"/>
    </source>
</evidence>
<dbReference type="KEGG" id="dat:HRM2_19870"/>
<dbReference type="RefSeq" id="WP_015903866.1">
    <property type="nucleotide sequence ID" value="NC_012108.1"/>
</dbReference>
<feature type="transmembrane region" description="Helical" evidence="1">
    <location>
        <begin position="144"/>
        <end position="163"/>
    </location>
</feature>
<dbReference type="AlphaFoldDB" id="C0QCL1"/>
<dbReference type="Pfam" id="PF01757">
    <property type="entry name" value="Acyl_transf_3"/>
    <property type="match status" value="1"/>
</dbReference>
<protein>
    <submittedName>
        <fullName evidence="3">O-actetyl transferase</fullName>
    </submittedName>
</protein>
<keyword evidence="1" id="KW-0812">Transmembrane</keyword>
<proteinExistence type="predicted"/>
<gene>
    <name evidence="3" type="ordered locus">HRM2_19870</name>
</gene>
<sequence length="353" mass="41709">MESKRNNNLDLLRTIGLLGVILAHVSPPDIVMQLRTFDVPLMVFVSGIAYGISNDNQSASVLYYRHRLLRLLAPTWTFLLVFFSYFWIVDIVTNDHYITSYLIINSLFLRGGGIGYLWIIKVFLLVAISSPIIQYVNKRIQNNFIYYFFICMLLILYFYLTDIKIANNIEFQNSLFRILVNEYLFYIIPYSLIFAVGLRISILPKNQIIILFLFTLISYVFVSRINVENVFSNINAFKYPPQSFWTIYGLMISILLYLFLTYGNMHLQFHKLIFFMSSSSMWIYLWHIFLLKNWNHGTGHIPDFAKNYFVKFLVLTVLASLITYLQKKGFHFLIAKYEKHHFIYRVISVCFLK</sequence>
<evidence type="ECO:0000313" key="4">
    <source>
        <dbReference type="Proteomes" id="UP000000442"/>
    </source>
</evidence>